<feature type="non-terminal residue" evidence="5">
    <location>
        <position position="276"/>
    </location>
</feature>
<protein>
    <recommendedName>
        <fullName evidence="4">BTB domain-containing protein</fullName>
    </recommendedName>
</protein>
<name>A0A8K0GF21_IGNLU</name>
<dbReference type="InterPro" id="IPR051095">
    <property type="entry name" value="Dros_DevTransReg"/>
</dbReference>
<comment type="caution">
    <text evidence="5">The sequence shown here is derived from an EMBL/GenBank/DDBJ whole genome shotgun (WGS) entry which is preliminary data.</text>
</comment>
<gene>
    <name evidence="5" type="ORF">ILUMI_08862</name>
</gene>
<keyword evidence="6" id="KW-1185">Reference proteome</keyword>
<feature type="compositionally biased region" description="Acidic residues" evidence="3">
    <location>
        <begin position="241"/>
        <end position="260"/>
    </location>
</feature>
<dbReference type="InterPro" id="IPR000210">
    <property type="entry name" value="BTB/POZ_dom"/>
</dbReference>
<feature type="region of interest" description="Disordered" evidence="3">
    <location>
        <begin position="215"/>
        <end position="276"/>
    </location>
</feature>
<proteinExistence type="predicted"/>
<dbReference type="Pfam" id="PF00651">
    <property type="entry name" value="BTB"/>
    <property type="match status" value="1"/>
</dbReference>
<feature type="domain" description="BTB" evidence="4">
    <location>
        <begin position="31"/>
        <end position="96"/>
    </location>
</feature>
<organism evidence="5 6">
    <name type="scientific">Ignelater luminosus</name>
    <name type="common">Cucubano</name>
    <name type="synonym">Pyrophorus luminosus</name>
    <dbReference type="NCBI Taxonomy" id="2038154"/>
    <lineage>
        <taxon>Eukaryota</taxon>
        <taxon>Metazoa</taxon>
        <taxon>Ecdysozoa</taxon>
        <taxon>Arthropoda</taxon>
        <taxon>Hexapoda</taxon>
        <taxon>Insecta</taxon>
        <taxon>Pterygota</taxon>
        <taxon>Neoptera</taxon>
        <taxon>Endopterygota</taxon>
        <taxon>Coleoptera</taxon>
        <taxon>Polyphaga</taxon>
        <taxon>Elateriformia</taxon>
        <taxon>Elateroidea</taxon>
        <taxon>Elateridae</taxon>
        <taxon>Agrypninae</taxon>
        <taxon>Pyrophorini</taxon>
        <taxon>Ignelater</taxon>
    </lineage>
</organism>
<evidence type="ECO:0000256" key="3">
    <source>
        <dbReference type="SAM" id="MobiDB-lite"/>
    </source>
</evidence>
<evidence type="ECO:0000259" key="4">
    <source>
        <dbReference type="PROSITE" id="PS50097"/>
    </source>
</evidence>
<dbReference type="OrthoDB" id="2311693at2759"/>
<dbReference type="Gene3D" id="3.30.710.10">
    <property type="entry name" value="Potassium Channel Kv1.1, Chain A"/>
    <property type="match status" value="1"/>
</dbReference>
<dbReference type="FunFam" id="3.30.710.10:FF:000036">
    <property type="entry name" value="Mod(Mdg4), isoform H"/>
    <property type="match status" value="1"/>
</dbReference>
<evidence type="ECO:0000313" key="6">
    <source>
        <dbReference type="Proteomes" id="UP000801492"/>
    </source>
</evidence>
<dbReference type="PANTHER" id="PTHR23110">
    <property type="entry name" value="BTB DOMAIN TRANSCRIPTION FACTOR"/>
    <property type="match status" value="1"/>
</dbReference>
<comment type="subcellular location">
    <subcellularLocation>
        <location evidence="1">Nucleus</location>
    </subcellularLocation>
</comment>
<reference evidence="5" key="1">
    <citation type="submission" date="2019-08" db="EMBL/GenBank/DDBJ databases">
        <title>The genome of the North American firefly Photinus pyralis.</title>
        <authorList>
            <consortium name="Photinus pyralis genome working group"/>
            <person name="Fallon T.R."/>
            <person name="Sander Lower S.E."/>
            <person name="Weng J.-K."/>
        </authorList>
    </citation>
    <scope>NUCLEOTIDE SEQUENCE</scope>
    <source>
        <strain evidence="5">TRF0915ILg1</strain>
        <tissue evidence="5">Whole body</tissue>
    </source>
</reference>
<evidence type="ECO:0000256" key="1">
    <source>
        <dbReference type="ARBA" id="ARBA00004123"/>
    </source>
</evidence>
<evidence type="ECO:0000313" key="5">
    <source>
        <dbReference type="EMBL" id="KAF2897314.1"/>
    </source>
</evidence>
<dbReference type="Proteomes" id="UP000801492">
    <property type="component" value="Unassembled WGS sequence"/>
</dbReference>
<dbReference type="GO" id="GO:0006357">
    <property type="term" value="P:regulation of transcription by RNA polymerase II"/>
    <property type="evidence" value="ECO:0007669"/>
    <property type="project" value="TreeGrafter"/>
</dbReference>
<evidence type="ECO:0000256" key="2">
    <source>
        <dbReference type="ARBA" id="ARBA00023242"/>
    </source>
</evidence>
<dbReference type="PANTHER" id="PTHR23110:SF99">
    <property type="entry name" value="BROAD-COMPLEX CORE PROTEIN ISOFORM 6"/>
    <property type="match status" value="1"/>
</dbReference>
<feature type="region of interest" description="Disordered" evidence="3">
    <location>
        <begin position="141"/>
        <end position="182"/>
    </location>
</feature>
<dbReference type="CDD" id="cd18315">
    <property type="entry name" value="BTB_POZ_BAB-like"/>
    <property type="match status" value="1"/>
</dbReference>
<keyword evidence="2" id="KW-0539">Nucleus</keyword>
<dbReference type="GO" id="GO:0005634">
    <property type="term" value="C:nucleus"/>
    <property type="evidence" value="ECO:0007669"/>
    <property type="project" value="UniProtKB-SubCell"/>
</dbReference>
<dbReference type="SMART" id="SM00225">
    <property type="entry name" value="BTB"/>
    <property type="match status" value="1"/>
</dbReference>
<sequence>MASEQFSLCWDNFHKNMSSGMQSLLETEDLVDVTLAVEGRYLKAHKMVLSVCSPYFRELFQTNPCKHPIVFMKDVSYIALSDLLQFMYQGEVQVAQENLSTFIKTAEALQIKGLTGDSNSQNEVESTESNEVDKVIETTKRTHEIMSSKPAPVARVKKPAGPASKRPRFTIPPTEPSASVSPVACSTPVVATTAKTEVSSVSAVPTSEEMIQFKMEPSEGGEQTQIEGIDESQGDRYVDESAVDDIQDDTEDYTLMETGDDEPKAGTSADGMGDNQ</sequence>
<dbReference type="InterPro" id="IPR011333">
    <property type="entry name" value="SKP1/BTB/POZ_sf"/>
</dbReference>
<dbReference type="EMBL" id="VTPC01004310">
    <property type="protein sequence ID" value="KAF2897314.1"/>
    <property type="molecule type" value="Genomic_DNA"/>
</dbReference>
<accession>A0A8K0GF21</accession>
<dbReference type="AlphaFoldDB" id="A0A8K0GF21"/>
<dbReference type="PROSITE" id="PS50097">
    <property type="entry name" value="BTB"/>
    <property type="match status" value="1"/>
</dbReference>
<dbReference type="SUPFAM" id="SSF54695">
    <property type="entry name" value="POZ domain"/>
    <property type="match status" value="1"/>
</dbReference>